<feature type="region of interest" description="Disordered" evidence="11">
    <location>
        <begin position="425"/>
        <end position="482"/>
    </location>
</feature>
<dbReference type="PRINTS" id="PR02011">
    <property type="entry name" value="RCMTNCL1"/>
</dbReference>
<dbReference type="SUPFAM" id="SSF53335">
    <property type="entry name" value="S-adenosyl-L-methionine-dependent methyltransferases"/>
    <property type="match status" value="1"/>
</dbReference>
<reference evidence="13 14" key="1">
    <citation type="submission" date="2006-10" db="EMBL/GenBank/DDBJ databases">
        <title>The Genome Sequence of Batrachochytrium dendrobatidis JEL423.</title>
        <authorList>
            <consortium name="The Broad Institute Genome Sequencing Platform"/>
            <person name="Birren B."/>
            <person name="Lander E."/>
            <person name="Galagan J."/>
            <person name="Cuomo C."/>
            <person name="Devon K."/>
            <person name="Jaffe D."/>
            <person name="Butler J."/>
            <person name="Alvarez P."/>
            <person name="Gnerre S."/>
            <person name="Grabherr M."/>
            <person name="Kleber M."/>
            <person name="Mauceli E."/>
            <person name="Brockman W."/>
            <person name="Young S."/>
            <person name="LaButti K."/>
            <person name="Sykes S."/>
            <person name="DeCaprio D."/>
            <person name="Crawford M."/>
            <person name="Koehrsen M."/>
            <person name="Engels R."/>
            <person name="Montgomery P."/>
            <person name="Pearson M."/>
            <person name="Howarth C."/>
            <person name="Larson L."/>
            <person name="White J."/>
            <person name="O'Leary S."/>
            <person name="Kodira C."/>
            <person name="Zeng Q."/>
            <person name="Yandava C."/>
            <person name="Alvarado L."/>
            <person name="Longcore J."/>
            <person name="James T."/>
        </authorList>
    </citation>
    <scope>NUCLEOTIDE SEQUENCE [LARGE SCALE GENOMIC DNA]</scope>
    <source>
        <strain evidence="13 14">JEL423</strain>
    </source>
</reference>
<dbReference type="GO" id="GO:0005634">
    <property type="term" value="C:nucleus"/>
    <property type="evidence" value="ECO:0007669"/>
    <property type="project" value="UniProtKB-SubCell"/>
</dbReference>
<accession>A0A177WVN6</accession>
<feature type="binding site" evidence="10">
    <location>
        <position position="274"/>
    </location>
    <ligand>
        <name>S-adenosyl-L-methionine</name>
        <dbReference type="ChEBI" id="CHEBI:59789"/>
    </ligand>
</feature>
<dbReference type="FunFam" id="3.40.50.150:FF:000271">
    <property type="entry name" value="NOL1/NOP2/Sun family protein"/>
    <property type="match status" value="1"/>
</dbReference>
<feature type="compositionally biased region" description="Basic and acidic residues" evidence="11">
    <location>
        <begin position="446"/>
        <end position="455"/>
    </location>
</feature>
<dbReference type="InterPro" id="IPR001678">
    <property type="entry name" value="MeTrfase_RsmB-F_NOP2_dom"/>
</dbReference>
<feature type="binding site" evidence="10">
    <location>
        <position position="218"/>
    </location>
    <ligand>
        <name>S-adenosyl-L-methionine</name>
        <dbReference type="ChEBI" id="CHEBI:59789"/>
    </ligand>
</feature>
<dbReference type="PROSITE" id="PS51686">
    <property type="entry name" value="SAM_MT_RSMB_NOP"/>
    <property type="match status" value="1"/>
</dbReference>
<dbReference type="AlphaFoldDB" id="A0A177WVN6"/>
<dbReference type="InterPro" id="IPR023270">
    <property type="entry name" value="RCMT_NCL1"/>
</dbReference>
<reference evidence="13 14" key="2">
    <citation type="submission" date="2016-05" db="EMBL/GenBank/DDBJ databases">
        <title>Lineage-specific infection strategies underlie the spectrum of fungal disease in amphibians.</title>
        <authorList>
            <person name="Cuomo C.A."/>
            <person name="Farrer R.A."/>
            <person name="James T."/>
            <person name="Longcore J."/>
            <person name="Birren B."/>
        </authorList>
    </citation>
    <scope>NUCLEOTIDE SEQUENCE [LARGE SCALE GENOMIC DNA]</scope>
    <source>
        <strain evidence="13 14">JEL423</strain>
    </source>
</reference>
<comment type="caution">
    <text evidence="10">Lacks conserved residue(s) required for the propagation of feature annotation.</text>
</comment>
<dbReference type="Proteomes" id="UP000077115">
    <property type="component" value="Unassembled WGS sequence"/>
</dbReference>
<keyword evidence="8 10" id="KW-0694">RNA-binding</keyword>
<keyword evidence="7" id="KW-0819">tRNA processing</keyword>
<dbReference type="PRINTS" id="PR02008">
    <property type="entry name" value="RCMTFAMILY"/>
</dbReference>
<dbReference type="VEuPathDB" id="FungiDB:BDEG_27388"/>
<dbReference type="GO" id="GO:0016428">
    <property type="term" value="F:tRNA (cytidine-5-)-methyltransferase activity"/>
    <property type="evidence" value="ECO:0007669"/>
    <property type="project" value="InterPro"/>
</dbReference>
<keyword evidence="9" id="KW-0539">Nucleus</keyword>
<evidence type="ECO:0000256" key="10">
    <source>
        <dbReference type="PROSITE-ProRule" id="PRU01023"/>
    </source>
</evidence>
<dbReference type="EMBL" id="DS022311">
    <property type="protein sequence ID" value="OAJ44123.1"/>
    <property type="molecule type" value="Genomic_DNA"/>
</dbReference>
<feature type="compositionally biased region" description="Basic and acidic residues" evidence="11">
    <location>
        <begin position="464"/>
        <end position="482"/>
    </location>
</feature>
<evidence type="ECO:0000313" key="13">
    <source>
        <dbReference type="EMBL" id="OAJ44123.1"/>
    </source>
</evidence>
<evidence type="ECO:0000259" key="12">
    <source>
        <dbReference type="PROSITE" id="PS51686"/>
    </source>
</evidence>
<feature type="binding site" evidence="10">
    <location>
        <begin position="183"/>
        <end position="189"/>
    </location>
    <ligand>
        <name>S-adenosyl-L-methionine</name>
        <dbReference type="ChEBI" id="CHEBI:59789"/>
    </ligand>
</feature>
<name>A0A177WVN6_BATDL</name>
<evidence type="ECO:0000313" key="14">
    <source>
        <dbReference type="Proteomes" id="UP000077115"/>
    </source>
</evidence>
<proteinExistence type="inferred from homology"/>
<dbReference type="PROSITE" id="PS01153">
    <property type="entry name" value="NOL1_NOP2_SUN"/>
    <property type="match status" value="1"/>
</dbReference>
<dbReference type="InterPro" id="IPR057285">
    <property type="entry name" value="Pre-PUA_NSUN2"/>
</dbReference>
<organism evidence="13 14">
    <name type="scientific">Batrachochytrium dendrobatidis (strain JEL423)</name>
    <dbReference type="NCBI Taxonomy" id="403673"/>
    <lineage>
        <taxon>Eukaryota</taxon>
        <taxon>Fungi</taxon>
        <taxon>Fungi incertae sedis</taxon>
        <taxon>Chytridiomycota</taxon>
        <taxon>Chytridiomycota incertae sedis</taxon>
        <taxon>Chytridiomycetes</taxon>
        <taxon>Rhizophydiales</taxon>
        <taxon>Rhizophydiales incertae sedis</taxon>
        <taxon>Batrachochytrium</taxon>
    </lineage>
</organism>
<evidence type="ECO:0000256" key="6">
    <source>
        <dbReference type="ARBA" id="ARBA00022691"/>
    </source>
</evidence>
<dbReference type="STRING" id="403673.A0A177WVN6"/>
<comment type="similarity">
    <text evidence="2 10">Belongs to the class I-like SAM-binding methyltransferase superfamily. RsmB/NOP family.</text>
</comment>
<gene>
    <name evidence="13" type="ORF">BDEG_27388</name>
</gene>
<dbReference type="Pfam" id="PF25378">
    <property type="entry name" value="PUA_NSUN2"/>
    <property type="match status" value="1"/>
</dbReference>
<dbReference type="InterPro" id="IPR023267">
    <property type="entry name" value="RCMT"/>
</dbReference>
<evidence type="ECO:0000256" key="8">
    <source>
        <dbReference type="ARBA" id="ARBA00022884"/>
    </source>
</evidence>
<dbReference type="Gene3D" id="3.40.50.150">
    <property type="entry name" value="Vaccinia Virus protein VP39"/>
    <property type="match status" value="1"/>
</dbReference>
<dbReference type="OrthoDB" id="6093671at2759"/>
<comment type="subcellular location">
    <subcellularLocation>
        <location evidence="1">Nucleus</location>
    </subcellularLocation>
</comment>
<dbReference type="GO" id="GO:0005737">
    <property type="term" value="C:cytoplasm"/>
    <property type="evidence" value="ECO:0007669"/>
    <property type="project" value="TreeGrafter"/>
</dbReference>
<dbReference type="GO" id="GO:0000049">
    <property type="term" value="F:tRNA binding"/>
    <property type="evidence" value="ECO:0007669"/>
    <property type="project" value="UniProtKB-KW"/>
</dbReference>
<evidence type="ECO:0000256" key="9">
    <source>
        <dbReference type="ARBA" id="ARBA00023242"/>
    </source>
</evidence>
<dbReference type="InterPro" id="IPR029063">
    <property type="entry name" value="SAM-dependent_MTases_sf"/>
</dbReference>
<evidence type="ECO:0000256" key="5">
    <source>
        <dbReference type="ARBA" id="ARBA00022679"/>
    </source>
</evidence>
<feature type="compositionally biased region" description="Basic and acidic residues" evidence="11">
    <location>
        <begin position="17"/>
        <end position="32"/>
    </location>
</feature>
<dbReference type="Pfam" id="PF01189">
    <property type="entry name" value="Methyltr_RsmB-F"/>
    <property type="match status" value="1"/>
</dbReference>
<dbReference type="PANTHER" id="PTHR22808">
    <property type="entry name" value="NCL1 YEAST -RELATED NOL1/NOP2/FMU SUN DOMAIN-CONTAINING"/>
    <property type="match status" value="1"/>
</dbReference>
<sequence>MGRRGGKRKHGSNRKAVSKDTENSGNHQDNRNADYVSYEVVMENKKFADYYKAQNIVSESDWDDFMAALKRPLPVSFRITGSRGDASDLREYMKKVHFPALQGFDIDGEVINPPNPIEWYPNQLAWQFDCSRTALRKSPKVKAFHSFLMSETNVGNISRQEVVSMIPVMFLDVKPSHYVLDMCAAPGSKTAQLLEAIHNVGENYDSETLADGLVVANDSNYERSQMLVHQAKRLQSPCLLVTNHDGQEFPRVFLTDRHSTEGATVLQFDRILCDVPCSGDGTMRKNKTIWRTWTHANGNGLHRLQKQILQRGCELLKIGALRLVDVSADLPQLTRRSGLTTWKVMDKSGVMFDTFDSENESHRTTLAPTFFPPKNVDELGLNNCMRVYPYMQNGGGFFVAVIEKIASIGTMDNYSIPKEERVSRSSEKVFLDSQTTTDTTTAETPAKSDELKAENTNEPILNENLKRPSNEEQSDSKRLNCEGKGVDRKGWFGVSESPFVFVESDSPLANKICDFYGMSPKFPKDLFVVRTAKDEEDFRSIYLVSSPIKKILMAKNAGKIKIVNTGVKVFKKNGGENFPTCPYRVSSEGIQTIAPFLSPARQITLSLADLCIFISFEYPKFTEFSKEAQAQFECLVVGSCLLRFNPADEKDYTGSITIPLVLPFFRSHVSGSLLIDKAERASLMHRLTGVMLTEFKPMDKSDRNDISC</sequence>
<feature type="binding site" evidence="10">
    <location>
        <position position="245"/>
    </location>
    <ligand>
        <name>S-adenosyl-L-methionine</name>
        <dbReference type="ChEBI" id="CHEBI:59789"/>
    </ligand>
</feature>
<evidence type="ECO:0000256" key="7">
    <source>
        <dbReference type="ARBA" id="ARBA00022694"/>
    </source>
</evidence>
<dbReference type="InterPro" id="IPR057286">
    <property type="entry name" value="PUA_NSUN2"/>
</dbReference>
<feature type="compositionally biased region" description="Basic residues" evidence="11">
    <location>
        <begin position="1"/>
        <end position="13"/>
    </location>
</feature>
<dbReference type="PANTHER" id="PTHR22808:SF1">
    <property type="entry name" value="RNA CYTOSINE-C(5)-METHYLTRANSFERASE NSUN2-RELATED"/>
    <property type="match status" value="1"/>
</dbReference>
<dbReference type="GO" id="GO:0030488">
    <property type="term" value="P:tRNA methylation"/>
    <property type="evidence" value="ECO:0007669"/>
    <property type="project" value="TreeGrafter"/>
</dbReference>
<keyword evidence="6 10" id="KW-0949">S-adenosyl-L-methionine</keyword>
<feature type="region of interest" description="Disordered" evidence="11">
    <location>
        <begin position="1"/>
        <end position="32"/>
    </location>
</feature>
<keyword evidence="4 10" id="KW-0489">Methyltransferase</keyword>
<keyword evidence="3" id="KW-0820">tRNA-binding</keyword>
<evidence type="ECO:0000256" key="2">
    <source>
        <dbReference type="ARBA" id="ARBA00007494"/>
    </source>
</evidence>
<evidence type="ECO:0000256" key="3">
    <source>
        <dbReference type="ARBA" id="ARBA00022555"/>
    </source>
</evidence>
<dbReference type="Pfam" id="PF25376">
    <property type="entry name" value="Pre-PUA_NSUN2"/>
    <property type="match status" value="1"/>
</dbReference>
<dbReference type="InterPro" id="IPR049560">
    <property type="entry name" value="MeTrfase_RsmB-F_NOP2_cat"/>
</dbReference>
<evidence type="ECO:0000256" key="11">
    <source>
        <dbReference type="SAM" id="MobiDB-lite"/>
    </source>
</evidence>
<keyword evidence="5 10" id="KW-0808">Transferase</keyword>
<evidence type="ECO:0000256" key="4">
    <source>
        <dbReference type="ARBA" id="ARBA00022603"/>
    </source>
</evidence>
<evidence type="ECO:0000256" key="1">
    <source>
        <dbReference type="ARBA" id="ARBA00004123"/>
    </source>
</evidence>
<dbReference type="InterPro" id="IPR018314">
    <property type="entry name" value="RsmB/NOL1/NOP2-like_CS"/>
</dbReference>
<feature type="domain" description="SAM-dependent MTase RsmB/NOP-type" evidence="12">
    <location>
        <begin position="65"/>
        <end position="405"/>
    </location>
</feature>
<protein>
    <recommendedName>
        <fullName evidence="12">SAM-dependent MTase RsmB/NOP-type domain-containing protein</fullName>
    </recommendedName>
</protein>
<dbReference type="eggNOG" id="KOG2198">
    <property type="taxonomic scope" value="Eukaryota"/>
</dbReference>
<feature type="compositionally biased region" description="Low complexity" evidence="11">
    <location>
        <begin position="435"/>
        <end position="444"/>
    </location>
</feature>